<proteinExistence type="predicted"/>
<protein>
    <submittedName>
        <fullName evidence="1">Uncharacterized protein</fullName>
    </submittedName>
</protein>
<dbReference type="RefSeq" id="XP_016640611.1">
    <property type="nucleotide sequence ID" value="XM_016789738.1"/>
</dbReference>
<dbReference type="AlphaFoldDB" id="A0A084G0F0"/>
<organism evidence="1 2">
    <name type="scientific">Pseudallescheria apiosperma</name>
    <name type="common">Scedosporium apiospermum</name>
    <dbReference type="NCBI Taxonomy" id="563466"/>
    <lineage>
        <taxon>Eukaryota</taxon>
        <taxon>Fungi</taxon>
        <taxon>Dikarya</taxon>
        <taxon>Ascomycota</taxon>
        <taxon>Pezizomycotina</taxon>
        <taxon>Sordariomycetes</taxon>
        <taxon>Hypocreomycetidae</taxon>
        <taxon>Microascales</taxon>
        <taxon>Microascaceae</taxon>
        <taxon>Scedosporium</taxon>
    </lineage>
</organism>
<dbReference type="HOGENOM" id="CLU_679984_0_0_1"/>
<reference evidence="1 2" key="1">
    <citation type="journal article" date="2014" name="Genome Announc.">
        <title>Draft genome sequence of the pathogenic fungus Scedosporium apiospermum.</title>
        <authorList>
            <person name="Vandeputte P."/>
            <person name="Ghamrawi S."/>
            <person name="Rechenmann M."/>
            <person name="Iltis A."/>
            <person name="Giraud S."/>
            <person name="Fleury M."/>
            <person name="Thornton C."/>
            <person name="Delhaes L."/>
            <person name="Meyer W."/>
            <person name="Papon N."/>
            <person name="Bouchara J.P."/>
        </authorList>
    </citation>
    <scope>NUCLEOTIDE SEQUENCE [LARGE SCALE GENOMIC DNA]</scope>
    <source>
        <strain evidence="1 2">IHEM 14462</strain>
    </source>
</reference>
<dbReference type="Proteomes" id="UP000028545">
    <property type="component" value="Unassembled WGS sequence"/>
</dbReference>
<keyword evidence="2" id="KW-1185">Reference proteome</keyword>
<dbReference type="OrthoDB" id="4583262at2759"/>
<dbReference type="VEuPathDB" id="FungiDB:SAPIO_CDS8002"/>
<comment type="caution">
    <text evidence="1">The sequence shown here is derived from an EMBL/GenBank/DDBJ whole genome shotgun (WGS) entry which is preliminary data.</text>
</comment>
<dbReference type="GeneID" id="27727074"/>
<dbReference type="EMBL" id="JOWA01000116">
    <property type="protein sequence ID" value="KEZ40812.1"/>
    <property type="molecule type" value="Genomic_DNA"/>
</dbReference>
<name>A0A084G0F0_PSEDA</name>
<dbReference type="KEGG" id="sapo:SAPIO_CDS8002"/>
<evidence type="ECO:0000313" key="1">
    <source>
        <dbReference type="EMBL" id="KEZ40812.1"/>
    </source>
</evidence>
<sequence>MNYIYRSARQVVIVLDDVIVTKAEEEAANRWFDYARNKGNIYPGRPGWEFRSTKKNWRPECRAAPIPHIYELRHFFRESFADPQFAFLSQVNIRSPFQLPFDQDGTYYDCTGQDSVIQQIDGVIRADSENALQSADEAYWVFIVLALARGEACELGFSGSVLRPLRNGEEIISWAHRPLAVSLECRALCMTSFENLAISAVTREYIELDMLFIQAEPLPPTYTSQQLAERNNFEAIYGPANLEYRLSTRDTLACFIDRDASWMTPAVQAFLQQLVPERVVAPRTVDWEPLDEEPFWEGFLGTFENEEDSPLRLAARDLLTILGPNRSPTSPDYGGVLETISLLLALLTDPRFREFYRDMTSVGRLGQRLRFASASPLFESGLCSTGLFCKPRMLCEKVLGPGGNG</sequence>
<gene>
    <name evidence="1" type="ORF">SAPIO_CDS8002</name>
</gene>
<evidence type="ECO:0000313" key="2">
    <source>
        <dbReference type="Proteomes" id="UP000028545"/>
    </source>
</evidence>
<accession>A0A084G0F0</accession>